<dbReference type="Proteomes" id="UP000316855">
    <property type="component" value="Chromosome"/>
</dbReference>
<dbReference type="AlphaFoldDB" id="A0A517VDI9"/>
<dbReference type="PROSITE" id="PS51318">
    <property type="entry name" value="TAT"/>
    <property type="match status" value="1"/>
</dbReference>
<accession>A0A517VDI9</accession>
<keyword evidence="2" id="KW-1133">Transmembrane helix</keyword>
<evidence type="ECO:0000256" key="2">
    <source>
        <dbReference type="SAM" id="Phobius"/>
    </source>
</evidence>
<protein>
    <submittedName>
        <fullName evidence="3">Uncharacterized protein</fullName>
    </submittedName>
</protein>
<reference evidence="3 4" key="1">
    <citation type="submission" date="2019-02" db="EMBL/GenBank/DDBJ databases">
        <title>Deep-cultivation of Planctomycetes and their phenomic and genomic characterization uncovers novel biology.</title>
        <authorList>
            <person name="Wiegand S."/>
            <person name="Jogler M."/>
            <person name="Boedeker C."/>
            <person name="Pinto D."/>
            <person name="Vollmers J."/>
            <person name="Rivas-Marin E."/>
            <person name="Kohn T."/>
            <person name="Peeters S.H."/>
            <person name="Heuer A."/>
            <person name="Rast P."/>
            <person name="Oberbeckmann S."/>
            <person name="Bunk B."/>
            <person name="Jeske O."/>
            <person name="Meyerdierks A."/>
            <person name="Storesund J.E."/>
            <person name="Kallscheuer N."/>
            <person name="Luecker S."/>
            <person name="Lage O.M."/>
            <person name="Pohl T."/>
            <person name="Merkel B.J."/>
            <person name="Hornburger P."/>
            <person name="Mueller R.-W."/>
            <person name="Bruemmer F."/>
            <person name="Labrenz M."/>
            <person name="Spormann A.M."/>
            <person name="Op den Camp H."/>
            <person name="Overmann J."/>
            <person name="Amann R."/>
            <person name="Jetten M.S.M."/>
            <person name="Mascher T."/>
            <person name="Medema M.H."/>
            <person name="Devos D.P."/>
            <person name="Kaster A.-K."/>
            <person name="Ovreas L."/>
            <person name="Rohde M."/>
            <person name="Galperin M.Y."/>
            <person name="Jogler C."/>
        </authorList>
    </citation>
    <scope>NUCLEOTIDE SEQUENCE [LARGE SCALE GENOMIC DNA]</scope>
    <source>
        <strain evidence="3 4">Pan161</strain>
    </source>
</reference>
<feature type="transmembrane region" description="Helical" evidence="2">
    <location>
        <begin position="21"/>
        <end position="43"/>
    </location>
</feature>
<keyword evidence="4" id="KW-1185">Reference proteome</keyword>
<evidence type="ECO:0000313" key="4">
    <source>
        <dbReference type="Proteomes" id="UP000316855"/>
    </source>
</evidence>
<proteinExistence type="predicted"/>
<evidence type="ECO:0000313" key="3">
    <source>
        <dbReference type="EMBL" id="QDT91074.1"/>
    </source>
</evidence>
<dbReference type="EMBL" id="CP036343">
    <property type="protein sequence ID" value="QDT91074.1"/>
    <property type="molecule type" value="Genomic_DNA"/>
</dbReference>
<dbReference type="KEGG" id="gax:Pan161_27280"/>
<keyword evidence="2" id="KW-0472">Membrane</keyword>
<evidence type="ECO:0000256" key="1">
    <source>
        <dbReference type="SAM" id="MobiDB-lite"/>
    </source>
</evidence>
<feature type="region of interest" description="Disordered" evidence="1">
    <location>
        <begin position="1"/>
        <end position="21"/>
    </location>
</feature>
<sequence>MSEKSEQHSPNEDKSVSRRSFLQQAGTVTAAGLAVAPAVWAGAGNNADTLRVGL</sequence>
<dbReference type="NCBIfam" id="TIGR01409">
    <property type="entry name" value="TAT_signal_seq"/>
    <property type="match status" value="1"/>
</dbReference>
<dbReference type="InterPro" id="IPR019546">
    <property type="entry name" value="TAT_signal_bac_arc"/>
</dbReference>
<organism evidence="3 4">
    <name type="scientific">Gimesia algae</name>
    <dbReference type="NCBI Taxonomy" id="2527971"/>
    <lineage>
        <taxon>Bacteria</taxon>
        <taxon>Pseudomonadati</taxon>
        <taxon>Planctomycetota</taxon>
        <taxon>Planctomycetia</taxon>
        <taxon>Planctomycetales</taxon>
        <taxon>Planctomycetaceae</taxon>
        <taxon>Gimesia</taxon>
    </lineage>
</organism>
<name>A0A517VDI9_9PLAN</name>
<dbReference type="InterPro" id="IPR006311">
    <property type="entry name" value="TAT_signal"/>
</dbReference>
<gene>
    <name evidence="3" type="ORF">Pan161_27280</name>
</gene>
<keyword evidence="2" id="KW-0812">Transmembrane</keyword>
<dbReference type="RefSeq" id="WP_232103726.1">
    <property type="nucleotide sequence ID" value="NZ_CP036343.1"/>
</dbReference>
<feature type="compositionally biased region" description="Basic and acidic residues" evidence="1">
    <location>
        <begin position="1"/>
        <end position="16"/>
    </location>
</feature>